<evidence type="ECO:0000313" key="3">
    <source>
        <dbReference type="EMBL" id="OGZ73433.1"/>
    </source>
</evidence>
<keyword evidence="1" id="KW-0175">Coiled coil</keyword>
<feature type="transmembrane region" description="Helical" evidence="2">
    <location>
        <begin position="6"/>
        <end position="24"/>
    </location>
</feature>
<keyword evidence="2" id="KW-0812">Transmembrane</keyword>
<dbReference type="Proteomes" id="UP000176774">
    <property type="component" value="Unassembled WGS sequence"/>
</dbReference>
<name>A0A1G2IFD1_9BACT</name>
<accession>A0A1G2IFD1</accession>
<dbReference type="AlphaFoldDB" id="A0A1G2IFD1"/>
<comment type="caution">
    <text evidence="3">The sequence shown here is derived from an EMBL/GenBank/DDBJ whole genome shotgun (WGS) entry which is preliminary data.</text>
</comment>
<gene>
    <name evidence="3" type="ORF">A2908_04130</name>
</gene>
<keyword evidence="2" id="KW-0472">Membrane</keyword>
<feature type="coiled-coil region" evidence="1">
    <location>
        <begin position="24"/>
        <end position="62"/>
    </location>
</feature>
<sequence length="102" mass="11970">MPRRLTWITPTILVIVIFFLGIALNKSERENRKLEEENQVLTKNTEEQKRAFEIRILEAEAREAKAKGLTEAYRSFMIEVLGNHKGKVTKKGYINKPRNWVK</sequence>
<dbReference type="EMBL" id="MHPA01000012">
    <property type="protein sequence ID" value="OGZ73433.1"/>
    <property type="molecule type" value="Genomic_DNA"/>
</dbReference>
<evidence type="ECO:0000313" key="4">
    <source>
        <dbReference type="Proteomes" id="UP000176774"/>
    </source>
</evidence>
<evidence type="ECO:0000256" key="1">
    <source>
        <dbReference type="SAM" id="Coils"/>
    </source>
</evidence>
<organism evidence="3 4">
    <name type="scientific">Candidatus Staskawiczbacteria bacterium RIFCSPLOWO2_01_FULL_38_12b</name>
    <dbReference type="NCBI Taxonomy" id="1802214"/>
    <lineage>
        <taxon>Bacteria</taxon>
        <taxon>Candidatus Staskawicziibacteriota</taxon>
    </lineage>
</organism>
<reference evidence="3 4" key="1">
    <citation type="journal article" date="2016" name="Nat. Commun.">
        <title>Thousands of microbial genomes shed light on interconnected biogeochemical processes in an aquifer system.</title>
        <authorList>
            <person name="Anantharaman K."/>
            <person name="Brown C.T."/>
            <person name="Hug L.A."/>
            <person name="Sharon I."/>
            <person name="Castelle C.J."/>
            <person name="Probst A.J."/>
            <person name="Thomas B.C."/>
            <person name="Singh A."/>
            <person name="Wilkins M.J."/>
            <person name="Karaoz U."/>
            <person name="Brodie E.L."/>
            <person name="Williams K.H."/>
            <person name="Hubbard S.S."/>
            <person name="Banfield J.F."/>
        </authorList>
    </citation>
    <scope>NUCLEOTIDE SEQUENCE [LARGE SCALE GENOMIC DNA]</scope>
</reference>
<protein>
    <submittedName>
        <fullName evidence="3">Uncharacterized protein</fullName>
    </submittedName>
</protein>
<evidence type="ECO:0000256" key="2">
    <source>
        <dbReference type="SAM" id="Phobius"/>
    </source>
</evidence>
<proteinExistence type="predicted"/>
<keyword evidence="2" id="KW-1133">Transmembrane helix</keyword>